<name>A0ABX1JK58_9PSEU</name>
<dbReference type="InterPro" id="IPR050469">
    <property type="entry name" value="Diguanylate_Cyclase"/>
</dbReference>
<keyword evidence="1" id="KW-0175">Coiled coil</keyword>
<evidence type="ECO:0000313" key="3">
    <source>
        <dbReference type="EMBL" id="NKQ59214.1"/>
    </source>
</evidence>
<dbReference type="EMBL" id="JAAXLS010000084">
    <property type="protein sequence ID" value="NKQ59214.1"/>
    <property type="molecule type" value="Genomic_DNA"/>
</dbReference>
<dbReference type="InterPro" id="IPR000160">
    <property type="entry name" value="GGDEF_dom"/>
</dbReference>
<dbReference type="CDD" id="cd01949">
    <property type="entry name" value="GGDEF"/>
    <property type="match status" value="1"/>
</dbReference>
<sequence>MRMTSTDATITQLRAQVAELEAELAAERLSPLTQLPGRRYFVRLAEAAYPDAGAVVLGDVDGLKAVNDRHGHRAGDQLLAEVADRLRTAFGRASVVGHLSGDEFAAVLPIVPAPHHLDRVHDWITDPLPLVNGVTITPGISLGVIAGDQLAETTLPEAMHAADLAMYAAKRAGGGWRRYDAAEHGPLAVEPAPVHRVRHHGRAA</sequence>
<proteinExistence type="predicted"/>
<dbReference type="SUPFAM" id="SSF55073">
    <property type="entry name" value="Nucleotide cyclase"/>
    <property type="match status" value="1"/>
</dbReference>
<dbReference type="SMART" id="SM00267">
    <property type="entry name" value="GGDEF"/>
    <property type="match status" value="1"/>
</dbReference>
<dbReference type="Pfam" id="PF00990">
    <property type="entry name" value="GGDEF"/>
    <property type="match status" value="1"/>
</dbReference>
<dbReference type="PANTHER" id="PTHR45138">
    <property type="entry name" value="REGULATORY COMPONENTS OF SENSORY TRANSDUCTION SYSTEM"/>
    <property type="match status" value="1"/>
</dbReference>
<feature type="domain" description="GGDEF" evidence="2">
    <location>
        <begin position="51"/>
        <end position="184"/>
    </location>
</feature>
<dbReference type="PROSITE" id="PS50887">
    <property type="entry name" value="GGDEF"/>
    <property type="match status" value="1"/>
</dbReference>
<dbReference type="Proteomes" id="UP000715441">
    <property type="component" value="Unassembled WGS sequence"/>
</dbReference>
<comment type="caution">
    <text evidence="3">The sequence shown here is derived from an EMBL/GenBank/DDBJ whole genome shotgun (WGS) entry which is preliminary data.</text>
</comment>
<dbReference type="InterPro" id="IPR029787">
    <property type="entry name" value="Nucleotide_cyclase"/>
</dbReference>
<feature type="coiled-coil region" evidence="1">
    <location>
        <begin position="3"/>
        <end position="30"/>
    </location>
</feature>
<evidence type="ECO:0000259" key="2">
    <source>
        <dbReference type="PROSITE" id="PS50887"/>
    </source>
</evidence>
<evidence type="ECO:0000256" key="1">
    <source>
        <dbReference type="SAM" id="Coils"/>
    </source>
</evidence>
<evidence type="ECO:0000313" key="4">
    <source>
        <dbReference type="Proteomes" id="UP000715441"/>
    </source>
</evidence>
<gene>
    <name evidence="3" type="ORF">HFP15_40885</name>
</gene>
<reference evidence="3 4" key="1">
    <citation type="submission" date="2020-04" db="EMBL/GenBank/DDBJ databases">
        <title>Novel species.</title>
        <authorList>
            <person name="Teo W.F.A."/>
            <person name="Lipun K."/>
            <person name="Srisuk N."/>
            <person name="Duangmal K."/>
        </authorList>
    </citation>
    <scope>NUCLEOTIDE SEQUENCE [LARGE SCALE GENOMIC DNA]</scope>
    <source>
        <strain evidence="3 4">K13G38</strain>
    </source>
</reference>
<dbReference type="PANTHER" id="PTHR45138:SF9">
    <property type="entry name" value="DIGUANYLATE CYCLASE DGCM-RELATED"/>
    <property type="match status" value="1"/>
</dbReference>
<keyword evidence="4" id="KW-1185">Reference proteome</keyword>
<dbReference type="Gene3D" id="3.30.70.270">
    <property type="match status" value="1"/>
</dbReference>
<accession>A0ABX1JK58</accession>
<protein>
    <submittedName>
        <fullName evidence="3">GGDEF domain-containing protein</fullName>
    </submittedName>
</protein>
<organism evidence="3 4">
    <name type="scientific">Amycolatopsis acididurans</name>
    <dbReference type="NCBI Taxonomy" id="2724524"/>
    <lineage>
        <taxon>Bacteria</taxon>
        <taxon>Bacillati</taxon>
        <taxon>Actinomycetota</taxon>
        <taxon>Actinomycetes</taxon>
        <taxon>Pseudonocardiales</taxon>
        <taxon>Pseudonocardiaceae</taxon>
        <taxon>Amycolatopsis</taxon>
    </lineage>
</organism>
<dbReference type="InterPro" id="IPR043128">
    <property type="entry name" value="Rev_trsase/Diguanyl_cyclase"/>
</dbReference>
<dbReference type="NCBIfam" id="TIGR00254">
    <property type="entry name" value="GGDEF"/>
    <property type="match status" value="1"/>
</dbReference>